<gene>
    <name evidence="2" type="ORF">AAF712_002433</name>
</gene>
<dbReference type="Pfam" id="PF00646">
    <property type="entry name" value="F-box"/>
    <property type="match status" value="1"/>
</dbReference>
<name>A0ABR3AC63_9AGAR</name>
<dbReference type="SUPFAM" id="SSF81383">
    <property type="entry name" value="F-box domain"/>
    <property type="match status" value="1"/>
</dbReference>
<evidence type="ECO:0000313" key="2">
    <source>
        <dbReference type="EMBL" id="KAL0070593.1"/>
    </source>
</evidence>
<keyword evidence="3" id="KW-1185">Reference proteome</keyword>
<comment type="caution">
    <text evidence="2">The sequence shown here is derived from an EMBL/GenBank/DDBJ whole genome shotgun (WGS) entry which is preliminary data.</text>
</comment>
<accession>A0ABR3AC63</accession>
<dbReference type="PROSITE" id="PS50181">
    <property type="entry name" value="FBOX"/>
    <property type="match status" value="1"/>
</dbReference>
<organism evidence="2 3">
    <name type="scientific">Marasmius tenuissimus</name>
    <dbReference type="NCBI Taxonomy" id="585030"/>
    <lineage>
        <taxon>Eukaryota</taxon>
        <taxon>Fungi</taxon>
        <taxon>Dikarya</taxon>
        <taxon>Basidiomycota</taxon>
        <taxon>Agaricomycotina</taxon>
        <taxon>Agaricomycetes</taxon>
        <taxon>Agaricomycetidae</taxon>
        <taxon>Agaricales</taxon>
        <taxon>Marasmiineae</taxon>
        <taxon>Marasmiaceae</taxon>
        <taxon>Marasmius</taxon>
    </lineage>
</organism>
<sequence length="481" mass="54138">MATQSKLQLLDLPNENLLGILAYISPFDLITFRQTCKRARDLTRKPSLWMEIARMRSPFLPRRPLESFDDVELERHLVLDENWERSSPRVRPSRFIALESPFDNGLRDKQLLQGRYLFIASHSSLVLYDLELRLGAECQEPIFHLSEPRCRYFFPSRRIAIGISDSYADIHIPMIKRKYPTHDSVIIWRLQPSQKPHLLQVADLSAPPAVDIPDVCISNGLLFSDQGRTADDPGLIPTIYDIASQKTYRFPDATTNIWYAHNQHYIEYLPEINTILVTHTNERGGWTNPPQNTSPTFVAYSYPPPGSQETLTQTHLNRVAFPGLFSEPRVIRHQRIVSPSGAPATELSLVAVFTRGIDGQPEPIDVRFFAVLLPVDTPDITFDVTSMIPNQSPGSESRRLTLSHGLTVTSNNTGRARVVLSSHRLGLMGGSGDIALFKVGRDGRVSSPATLASSGSDYLFDGFRGRLVCVYASHLEIFDFV</sequence>
<dbReference type="InterPro" id="IPR001810">
    <property type="entry name" value="F-box_dom"/>
</dbReference>
<feature type="domain" description="F-box" evidence="1">
    <location>
        <begin position="6"/>
        <end position="52"/>
    </location>
</feature>
<evidence type="ECO:0000259" key="1">
    <source>
        <dbReference type="PROSITE" id="PS50181"/>
    </source>
</evidence>
<proteinExistence type="predicted"/>
<dbReference type="Proteomes" id="UP001437256">
    <property type="component" value="Unassembled WGS sequence"/>
</dbReference>
<dbReference type="Gene3D" id="1.20.1280.50">
    <property type="match status" value="1"/>
</dbReference>
<dbReference type="EMBL" id="JBBXMP010000006">
    <property type="protein sequence ID" value="KAL0070593.1"/>
    <property type="molecule type" value="Genomic_DNA"/>
</dbReference>
<reference evidence="2 3" key="1">
    <citation type="submission" date="2024-05" db="EMBL/GenBank/DDBJ databases">
        <title>A draft genome resource for the thread blight pathogen Marasmius tenuissimus strain MS-2.</title>
        <authorList>
            <person name="Yulfo-Soto G.E."/>
            <person name="Baruah I.K."/>
            <person name="Amoako-Attah I."/>
            <person name="Bukari Y."/>
            <person name="Meinhardt L.W."/>
            <person name="Bailey B.A."/>
            <person name="Cohen S.P."/>
        </authorList>
    </citation>
    <scope>NUCLEOTIDE SEQUENCE [LARGE SCALE GENOMIC DNA]</scope>
    <source>
        <strain evidence="2 3">MS-2</strain>
    </source>
</reference>
<dbReference type="InterPro" id="IPR036047">
    <property type="entry name" value="F-box-like_dom_sf"/>
</dbReference>
<protein>
    <recommendedName>
        <fullName evidence="1">F-box domain-containing protein</fullName>
    </recommendedName>
</protein>
<evidence type="ECO:0000313" key="3">
    <source>
        <dbReference type="Proteomes" id="UP001437256"/>
    </source>
</evidence>